<comment type="caution">
    <text evidence="2">The sequence shown here is derived from an EMBL/GenBank/DDBJ whole genome shotgun (WGS) entry which is preliminary data.</text>
</comment>
<protein>
    <submittedName>
        <fullName evidence="2">DUF1573 domain-containing protein</fullName>
    </submittedName>
</protein>
<evidence type="ECO:0000256" key="1">
    <source>
        <dbReference type="SAM" id="MobiDB-lite"/>
    </source>
</evidence>
<organism evidence="2 3">
    <name type="scientific">Blastopirellula sediminis</name>
    <dbReference type="NCBI Taxonomy" id="2894196"/>
    <lineage>
        <taxon>Bacteria</taxon>
        <taxon>Pseudomonadati</taxon>
        <taxon>Planctomycetota</taxon>
        <taxon>Planctomycetia</taxon>
        <taxon>Pirellulales</taxon>
        <taxon>Pirellulaceae</taxon>
        <taxon>Blastopirellula</taxon>
    </lineage>
</organism>
<evidence type="ECO:0000313" key="2">
    <source>
        <dbReference type="EMBL" id="MCC9630368.1"/>
    </source>
</evidence>
<accession>A0A9X1MNF1</accession>
<gene>
    <name evidence="2" type="ORF">LOC68_18390</name>
</gene>
<sequence length="404" mass="44408">MNKLPLVASVALILGLVCWYYMGESQQTTPVSSTSSVPQSPTDSPTPKADKPATESPASPAPPKPQPKVSIEQNTFNFGAMERFEKSSHVFVIKNEGDAPLQLTIGSSSCSCTIANRETDEAIPPGGSTEIKLDWEIKFRSGPFRQSASILTNDPDRPQLDLVVEGVIASYVAAYPEQLVISSIPLGNSERHDVIVYSMIWSDFDQVEVSSDYPDALVSVVGVEPVDVKSLGIERATAARRVTFEVSDKMPKGEFSLPFEIYATAPESEESKRKEERDYVNVSGKVVGPFRIISDAIDVHGVIELGKFLQKDGKTLPMSFHVRDKQKDVEILEVEAHPAFVTATLEPHSQQGREKGIYTLTITVPPNSPEGDFLAPSYGWIKIKTNNPRIDTMNFRLDFSVMSK</sequence>
<proteinExistence type="predicted"/>
<name>A0A9X1MNF1_9BACT</name>
<dbReference type="Pfam" id="PF07610">
    <property type="entry name" value="DUF1573"/>
    <property type="match status" value="1"/>
</dbReference>
<dbReference type="AlphaFoldDB" id="A0A9X1MNF1"/>
<reference evidence="2" key="1">
    <citation type="submission" date="2021-11" db="EMBL/GenBank/DDBJ databases">
        <title>Genome sequence.</title>
        <authorList>
            <person name="Sun Q."/>
        </authorList>
    </citation>
    <scope>NUCLEOTIDE SEQUENCE</scope>
    <source>
        <strain evidence="2">JC732</strain>
    </source>
</reference>
<dbReference type="PANTHER" id="PTHR37833:SF1">
    <property type="entry name" value="SIGNAL PEPTIDE PROTEIN"/>
    <property type="match status" value="1"/>
</dbReference>
<dbReference type="EMBL" id="JAJKFT010000010">
    <property type="protein sequence ID" value="MCC9630368.1"/>
    <property type="molecule type" value="Genomic_DNA"/>
</dbReference>
<dbReference type="InterPro" id="IPR013783">
    <property type="entry name" value="Ig-like_fold"/>
</dbReference>
<dbReference type="PANTHER" id="PTHR37833">
    <property type="entry name" value="LIPOPROTEIN-RELATED"/>
    <property type="match status" value="1"/>
</dbReference>
<dbReference type="Proteomes" id="UP001139103">
    <property type="component" value="Unassembled WGS sequence"/>
</dbReference>
<dbReference type="InterPro" id="IPR011467">
    <property type="entry name" value="DUF1573"/>
</dbReference>
<dbReference type="RefSeq" id="WP_230221452.1">
    <property type="nucleotide sequence ID" value="NZ_JAJKFT010000010.1"/>
</dbReference>
<keyword evidence="3" id="KW-1185">Reference proteome</keyword>
<dbReference type="Gene3D" id="2.60.40.10">
    <property type="entry name" value="Immunoglobulins"/>
    <property type="match status" value="1"/>
</dbReference>
<feature type="compositionally biased region" description="Low complexity" evidence="1">
    <location>
        <begin position="29"/>
        <end position="47"/>
    </location>
</feature>
<evidence type="ECO:0000313" key="3">
    <source>
        <dbReference type="Proteomes" id="UP001139103"/>
    </source>
</evidence>
<feature type="region of interest" description="Disordered" evidence="1">
    <location>
        <begin position="29"/>
        <end position="70"/>
    </location>
</feature>